<dbReference type="Proteomes" id="UP000265325">
    <property type="component" value="Unassembled WGS sequence"/>
</dbReference>
<evidence type="ECO:0000313" key="3">
    <source>
        <dbReference type="Proteomes" id="UP000265325"/>
    </source>
</evidence>
<proteinExistence type="predicted"/>
<reference evidence="2 3" key="1">
    <citation type="submission" date="2015-05" db="EMBL/GenBank/DDBJ databases">
        <title>Draft Genome assembly of Streptomyces showdoensis.</title>
        <authorList>
            <person name="Thapa K.K."/>
            <person name="Metsa-Ketela M."/>
        </authorList>
    </citation>
    <scope>NUCLEOTIDE SEQUENCE [LARGE SCALE GENOMIC DNA]</scope>
    <source>
        <strain evidence="2 3">ATCC 15227</strain>
    </source>
</reference>
<evidence type="ECO:0000256" key="1">
    <source>
        <dbReference type="SAM" id="MobiDB-lite"/>
    </source>
</evidence>
<organism evidence="2 3">
    <name type="scientific">Streptomyces showdoensis</name>
    <dbReference type="NCBI Taxonomy" id="68268"/>
    <lineage>
        <taxon>Bacteria</taxon>
        <taxon>Bacillati</taxon>
        <taxon>Actinomycetota</taxon>
        <taxon>Actinomycetes</taxon>
        <taxon>Kitasatosporales</taxon>
        <taxon>Streptomycetaceae</taxon>
        <taxon>Streptomyces</taxon>
    </lineage>
</organism>
<dbReference type="AlphaFoldDB" id="A0A2P2GMP8"/>
<dbReference type="EMBL" id="LAQS01000023">
    <property type="protein sequence ID" value="KKZ72790.1"/>
    <property type="molecule type" value="Genomic_DNA"/>
</dbReference>
<feature type="region of interest" description="Disordered" evidence="1">
    <location>
        <begin position="1"/>
        <end position="48"/>
    </location>
</feature>
<sequence>MRPLPRPYGGPLAPRTDVPGLPAPPAQISAAAVSARAGGDEELGDGGDHVQGVRAFGLFSVVS</sequence>
<name>A0A2P2GMP8_STREW</name>
<feature type="compositionally biased region" description="Low complexity" evidence="1">
    <location>
        <begin position="26"/>
        <end position="37"/>
    </location>
</feature>
<accession>A0A2P2GMP8</accession>
<evidence type="ECO:0000313" key="2">
    <source>
        <dbReference type="EMBL" id="KKZ72790.1"/>
    </source>
</evidence>
<keyword evidence="3" id="KW-1185">Reference proteome</keyword>
<protein>
    <submittedName>
        <fullName evidence="2">Uncharacterized protein</fullName>
    </submittedName>
</protein>
<gene>
    <name evidence="2" type="ORF">VO63_16805</name>
</gene>
<comment type="caution">
    <text evidence="2">The sequence shown here is derived from an EMBL/GenBank/DDBJ whole genome shotgun (WGS) entry which is preliminary data.</text>
</comment>